<comment type="caution">
    <text evidence="1">The sequence shown here is derived from an EMBL/GenBank/DDBJ whole genome shotgun (WGS) entry which is preliminary data.</text>
</comment>
<dbReference type="EMBL" id="JAJJMA010347957">
    <property type="protein sequence ID" value="MCL7052271.1"/>
    <property type="molecule type" value="Genomic_DNA"/>
</dbReference>
<reference evidence="1" key="1">
    <citation type="submission" date="2022-03" db="EMBL/GenBank/DDBJ databases">
        <title>A functionally conserved STORR gene fusion in Papaver species that diverged 16.8 million years ago.</title>
        <authorList>
            <person name="Catania T."/>
        </authorList>
    </citation>
    <scope>NUCLEOTIDE SEQUENCE</scope>
    <source>
        <strain evidence="1">S-191538</strain>
    </source>
</reference>
<evidence type="ECO:0000313" key="1">
    <source>
        <dbReference type="EMBL" id="MCL7052271.1"/>
    </source>
</evidence>
<feature type="non-terminal residue" evidence="1">
    <location>
        <position position="159"/>
    </location>
</feature>
<dbReference type="PANTHER" id="PTHR12858">
    <property type="entry name" value="RIBOSOME BIOGENESIS PROTEIN"/>
    <property type="match status" value="1"/>
</dbReference>
<dbReference type="Proteomes" id="UP001177140">
    <property type="component" value="Unassembled WGS sequence"/>
</dbReference>
<dbReference type="GO" id="GO:0005525">
    <property type="term" value="F:GTP binding"/>
    <property type="evidence" value="ECO:0007669"/>
    <property type="project" value="TreeGrafter"/>
</dbReference>
<dbReference type="AlphaFoldDB" id="A0AA41W385"/>
<dbReference type="GO" id="GO:0000479">
    <property type="term" value="P:endonucleolytic cleavage of tricistronic rRNA transcript (SSU-rRNA, 5.8S rRNA, LSU-rRNA)"/>
    <property type="evidence" value="ECO:0007669"/>
    <property type="project" value="TreeGrafter"/>
</dbReference>
<proteinExistence type="predicted"/>
<dbReference type="GO" id="GO:0003924">
    <property type="term" value="F:GTPase activity"/>
    <property type="evidence" value="ECO:0007669"/>
    <property type="project" value="TreeGrafter"/>
</dbReference>
<name>A0AA41W385_PAPNU</name>
<dbReference type="GO" id="GO:0000462">
    <property type="term" value="P:maturation of SSU-rRNA from tricistronic rRNA transcript (SSU-rRNA, 5.8S rRNA, LSU-rRNA)"/>
    <property type="evidence" value="ECO:0007669"/>
    <property type="project" value="TreeGrafter"/>
</dbReference>
<dbReference type="GO" id="GO:0030686">
    <property type="term" value="C:90S preribosome"/>
    <property type="evidence" value="ECO:0007669"/>
    <property type="project" value="TreeGrafter"/>
</dbReference>
<dbReference type="GO" id="GO:0034511">
    <property type="term" value="F:U3 snoRNA binding"/>
    <property type="evidence" value="ECO:0007669"/>
    <property type="project" value="TreeGrafter"/>
</dbReference>
<sequence>LGKTTDHEEEQRHNRRLDPEPVPYIVLVQGPPNVGKSLLIKSLVKVFTRKYLNDIQGPITVMLGTYYRLHYAHSKPFMPMGIISFFVTFSLGKHRRLQFVECPNDVNGMIDAAKYADLVLLCIDASYGFEMVSHGSTYCSDSYSFHTKYMMFYQFRRTL</sequence>
<protein>
    <submittedName>
        <fullName evidence="1">Uncharacterized protein</fullName>
    </submittedName>
</protein>
<organism evidence="1 2">
    <name type="scientific">Papaver nudicaule</name>
    <name type="common">Iceland poppy</name>
    <dbReference type="NCBI Taxonomy" id="74823"/>
    <lineage>
        <taxon>Eukaryota</taxon>
        <taxon>Viridiplantae</taxon>
        <taxon>Streptophyta</taxon>
        <taxon>Embryophyta</taxon>
        <taxon>Tracheophyta</taxon>
        <taxon>Spermatophyta</taxon>
        <taxon>Magnoliopsida</taxon>
        <taxon>Ranunculales</taxon>
        <taxon>Papaveraceae</taxon>
        <taxon>Papaveroideae</taxon>
        <taxon>Papaver</taxon>
    </lineage>
</organism>
<evidence type="ECO:0000313" key="2">
    <source>
        <dbReference type="Proteomes" id="UP001177140"/>
    </source>
</evidence>
<dbReference type="SUPFAM" id="SSF52540">
    <property type="entry name" value="P-loop containing nucleoside triphosphate hydrolases"/>
    <property type="match status" value="1"/>
</dbReference>
<keyword evidence="2" id="KW-1185">Reference proteome</keyword>
<dbReference type="InterPro" id="IPR039761">
    <property type="entry name" value="Bms1/Tsr1"/>
</dbReference>
<dbReference type="PANTHER" id="PTHR12858:SF2">
    <property type="entry name" value="RIBOSOME BIOGENESIS PROTEIN BMS1 HOMOLOG"/>
    <property type="match status" value="1"/>
</dbReference>
<dbReference type="Gene3D" id="3.40.50.300">
    <property type="entry name" value="P-loop containing nucleotide triphosphate hydrolases"/>
    <property type="match status" value="1"/>
</dbReference>
<dbReference type="InterPro" id="IPR027417">
    <property type="entry name" value="P-loop_NTPase"/>
</dbReference>
<gene>
    <name evidence="1" type="ORF">MKW94_014070</name>
</gene>
<accession>A0AA41W385</accession>